<dbReference type="AlphaFoldDB" id="A0A1Y2IW16"/>
<organism evidence="2 3">
    <name type="scientific">Trametes coccinea (strain BRFM310)</name>
    <name type="common">Pycnoporus coccineus</name>
    <dbReference type="NCBI Taxonomy" id="1353009"/>
    <lineage>
        <taxon>Eukaryota</taxon>
        <taxon>Fungi</taxon>
        <taxon>Dikarya</taxon>
        <taxon>Basidiomycota</taxon>
        <taxon>Agaricomycotina</taxon>
        <taxon>Agaricomycetes</taxon>
        <taxon>Polyporales</taxon>
        <taxon>Polyporaceae</taxon>
        <taxon>Trametes</taxon>
    </lineage>
</organism>
<reference evidence="2 3" key="1">
    <citation type="journal article" date="2015" name="Biotechnol. Biofuels">
        <title>Enhanced degradation of softwood versus hardwood by the white-rot fungus Pycnoporus coccineus.</title>
        <authorList>
            <person name="Couturier M."/>
            <person name="Navarro D."/>
            <person name="Chevret D."/>
            <person name="Henrissat B."/>
            <person name="Piumi F."/>
            <person name="Ruiz-Duenas F.J."/>
            <person name="Martinez A.T."/>
            <person name="Grigoriev I.V."/>
            <person name="Riley R."/>
            <person name="Lipzen A."/>
            <person name="Berrin J.G."/>
            <person name="Master E.R."/>
            <person name="Rosso M.N."/>
        </authorList>
    </citation>
    <scope>NUCLEOTIDE SEQUENCE [LARGE SCALE GENOMIC DNA]</scope>
    <source>
        <strain evidence="2 3">BRFM310</strain>
    </source>
</reference>
<accession>A0A1Y2IW16</accession>
<dbReference type="EMBL" id="KZ084093">
    <property type="protein sequence ID" value="OSD05318.1"/>
    <property type="molecule type" value="Genomic_DNA"/>
</dbReference>
<dbReference type="Proteomes" id="UP000193067">
    <property type="component" value="Unassembled WGS sequence"/>
</dbReference>
<evidence type="ECO:0000256" key="1">
    <source>
        <dbReference type="SAM" id="MobiDB-lite"/>
    </source>
</evidence>
<sequence>MSPARNPPRAITAHLSLSLTRPVPGSTNNFQQAIRMRGSIIIELHWWLQRPVRSPREVQPELGPARARRSHCA</sequence>
<evidence type="ECO:0000313" key="3">
    <source>
        <dbReference type="Proteomes" id="UP000193067"/>
    </source>
</evidence>
<gene>
    <name evidence="2" type="ORF">PYCCODRAFT_1225059</name>
</gene>
<evidence type="ECO:0000313" key="2">
    <source>
        <dbReference type="EMBL" id="OSD05318.1"/>
    </source>
</evidence>
<name>A0A1Y2IW16_TRAC3</name>
<proteinExistence type="predicted"/>
<protein>
    <submittedName>
        <fullName evidence="2">Uncharacterized protein</fullName>
    </submittedName>
</protein>
<keyword evidence="3" id="KW-1185">Reference proteome</keyword>
<feature type="region of interest" description="Disordered" evidence="1">
    <location>
        <begin position="54"/>
        <end position="73"/>
    </location>
</feature>